<evidence type="ECO:0000313" key="1">
    <source>
        <dbReference type="EMBL" id="EEV18625.1"/>
    </source>
</evidence>
<gene>
    <name evidence="1" type="ORF">CAMGR0001_2637</name>
</gene>
<dbReference type="AlphaFoldDB" id="C8PEZ7"/>
<organism evidence="1 2">
    <name type="scientific">Campylobacter gracilis RM3268</name>
    <dbReference type="NCBI Taxonomy" id="553220"/>
    <lineage>
        <taxon>Bacteria</taxon>
        <taxon>Pseudomonadati</taxon>
        <taxon>Campylobacterota</taxon>
        <taxon>Epsilonproteobacteria</taxon>
        <taxon>Campylobacterales</taxon>
        <taxon>Campylobacteraceae</taxon>
        <taxon>Campylobacter</taxon>
    </lineage>
</organism>
<dbReference type="Proteomes" id="UP000005709">
    <property type="component" value="Unassembled WGS sequence"/>
</dbReference>
<evidence type="ECO:0000313" key="2">
    <source>
        <dbReference type="Proteomes" id="UP000005709"/>
    </source>
</evidence>
<keyword evidence="2" id="KW-1185">Reference proteome</keyword>
<accession>C8PEZ7</accession>
<protein>
    <submittedName>
        <fullName evidence="1">Uncharacterized protein</fullName>
    </submittedName>
</protein>
<dbReference type="EMBL" id="ACYG01000009">
    <property type="protein sequence ID" value="EEV18625.1"/>
    <property type="molecule type" value="Genomic_DNA"/>
</dbReference>
<comment type="caution">
    <text evidence="1">The sequence shown here is derived from an EMBL/GenBank/DDBJ whole genome shotgun (WGS) entry which is preliminary data.</text>
</comment>
<reference evidence="1 2" key="1">
    <citation type="submission" date="2009-07" db="EMBL/GenBank/DDBJ databases">
        <authorList>
            <person name="Madupu R."/>
            <person name="Sebastian Y."/>
            <person name="Durkin A.S."/>
            <person name="Torralba M."/>
            <person name="Methe B."/>
            <person name="Sutton G.G."/>
            <person name="Strausberg R.L."/>
            <person name="Nelson K.E."/>
        </authorList>
    </citation>
    <scope>NUCLEOTIDE SEQUENCE [LARGE SCALE GENOMIC DNA]</scope>
    <source>
        <strain evidence="1 2">RM3268</strain>
    </source>
</reference>
<name>C8PEZ7_9BACT</name>
<proteinExistence type="predicted"/>
<sequence>MPDGICTLEGIYWPSTFINSARFSLREIFKISFCKAL</sequence>